<accession>A0A3P3WAR8</accession>
<name>A0A3P3WAR8_9FLAO</name>
<sequence length="789" mass="92271">MKHIILLILIFLFSIKIQGQQTLYFDADWKETTKEKSLYYRPMPLQKVGELLLLKDYYNNGQLQFQAYIYPNDENKYVGDAFWFNENGLDSSQSQNINLSNQKVLTYYYNDGTVWKKIFYNNLGTKSKIIVFQNGKELTVGELNGDHLSGLFTPSSPEIWYQNPLNKDDLIYAKSVKSSNKDFHYEIIFWLNGNKAKEKFVNFPNSNTKYWDEKKNLIYESESKSNFSLFINYYTKNGFAVGMKSKNSSKNTSEGFLTTETLFELDGKISKITKRLEHDKIEEIIYNNGKEIVLKFKDNKPFSGDFDYKIGNFHRIYKMVDGLMIGESITYVTETKEIVAKGDYINGLPNNGTFFNEFENEFTIFSYKNKIQDGLQQKFKYYGQPELLEEYQMKNGKMEGNNQKKNNNDEFVKIEYRNGLPYAGKVHDFNIVSYYEAGNLIRKDSLDLNLSSLKTTELYENNKLVKKMCFFFEIPDNPKGIYEGKYKDEKPFDGYFLDENVIEDLEDIPVVSFYDKGILKYKYTTDYLNTIDNYIKINLDKKATFINDKIYEGFEYNNSNRNILVGINYINSAPNYMELNLFGIHYFNRFIFEIDKNQLTFKELQSGATIKVIRSDDVNFTEVIDKNGNVLQNSTSFFVKEGEPNSITSYAIENGKLVFEFIDGNYLYDLTQKSDLKLDNLTMMIYSYFLSNSKQSLETIFFAILNEFRKNEFQKYSDFFSSEESLTTTSNRIGGLYYDEKGNPSEGVIIKESNDQFEVKVYRNGKLTETKVINDMSQIRAYFEVSFSQ</sequence>
<dbReference type="AlphaFoldDB" id="A0A3P3WAR8"/>
<dbReference type="Proteomes" id="UP000275719">
    <property type="component" value="Unassembled WGS sequence"/>
</dbReference>
<organism evidence="1 2">
    <name type="scientific">Paenimyroides tangerinum</name>
    <dbReference type="NCBI Taxonomy" id="2488728"/>
    <lineage>
        <taxon>Bacteria</taxon>
        <taxon>Pseudomonadati</taxon>
        <taxon>Bacteroidota</taxon>
        <taxon>Flavobacteriia</taxon>
        <taxon>Flavobacteriales</taxon>
        <taxon>Flavobacteriaceae</taxon>
        <taxon>Paenimyroides</taxon>
    </lineage>
</organism>
<dbReference type="OrthoDB" id="830908at2"/>
<dbReference type="Gene3D" id="3.90.930.1">
    <property type="match status" value="1"/>
</dbReference>
<gene>
    <name evidence="1" type="ORF">EG240_03530</name>
</gene>
<evidence type="ECO:0008006" key="3">
    <source>
        <dbReference type="Google" id="ProtNLM"/>
    </source>
</evidence>
<comment type="caution">
    <text evidence="1">The sequence shown here is derived from an EMBL/GenBank/DDBJ whole genome shotgun (WGS) entry which is preliminary data.</text>
</comment>
<dbReference type="RefSeq" id="WP_125017492.1">
    <property type="nucleotide sequence ID" value="NZ_RQVQ01000006.1"/>
</dbReference>
<reference evidence="1 2" key="1">
    <citation type="submission" date="2018-11" db="EMBL/GenBank/DDBJ databases">
        <title>Flavobacterium sp. nov., YIM 102701-2 draft genome.</title>
        <authorList>
            <person name="Li G."/>
            <person name="Jiang Y."/>
        </authorList>
    </citation>
    <scope>NUCLEOTIDE SEQUENCE [LARGE SCALE GENOMIC DNA]</scope>
    <source>
        <strain evidence="1 2">YIM 102701-2</strain>
    </source>
</reference>
<evidence type="ECO:0000313" key="1">
    <source>
        <dbReference type="EMBL" id="RRJ92261.1"/>
    </source>
</evidence>
<keyword evidence="2" id="KW-1185">Reference proteome</keyword>
<dbReference type="EMBL" id="RQVQ01000006">
    <property type="protein sequence ID" value="RRJ92261.1"/>
    <property type="molecule type" value="Genomic_DNA"/>
</dbReference>
<protein>
    <recommendedName>
        <fullName evidence="3">MORN repeat variant</fullName>
    </recommendedName>
</protein>
<proteinExistence type="predicted"/>
<evidence type="ECO:0000313" key="2">
    <source>
        <dbReference type="Proteomes" id="UP000275719"/>
    </source>
</evidence>